<dbReference type="OMA" id="IEVFLHD"/>
<dbReference type="EMBL" id="JH767136">
    <property type="protein sequence ID" value="EQC40501.1"/>
    <property type="molecule type" value="Genomic_DNA"/>
</dbReference>
<feature type="domain" description="PI3K/PI4K catalytic" evidence="1">
    <location>
        <begin position="1"/>
        <end position="160"/>
    </location>
</feature>
<evidence type="ECO:0000259" key="2">
    <source>
        <dbReference type="PROSITE" id="PS51190"/>
    </source>
</evidence>
<evidence type="ECO:0000313" key="4">
    <source>
        <dbReference type="Proteomes" id="UP000030762"/>
    </source>
</evidence>
<dbReference type="PANTHER" id="PTHR11139">
    <property type="entry name" value="ATAXIA TELANGIECTASIA MUTATED ATM -RELATED"/>
    <property type="match status" value="1"/>
</dbReference>
<keyword evidence="4" id="KW-1185">Reference proteome</keyword>
<dbReference type="GeneID" id="19943119"/>
<dbReference type="SMART" id="SM01343">
    <property type="entry name" value="FATC"/>
    <property type="match status" value="1"/>
</dbReference>
<dbReference type="Gene3D" id="1.10.1070.11">
    <property type="entry name" value="Phosphatidylinositol 3-/4-kinase, catalytic domain"/>
    <property type="match status" value="1"/>
</dbReference>
<evidence type="ECO:0000313" key="3">
    <source>
        <dbReference type="EMBL" id="EQC40501.1"/>
    </source>
</evidence>
<feature type="domain" description="FATC" evidence="2">
    <location>
        <begin position="140"/>
        <end position="172"/>
    </location>
</feature>
<organism evidence="3 4">
    <name type="scientific">Saprolegnia diclina (strain VS20)</name>
    <dbReference type="NCBI Taxonomy" id="1156394"/>
    <lineage>
        <taxon>Eukaryota</taxon>
        <taxon>Sar</taxon>
        <taxon>Stramenopiles</taxon>
        <taxon>Oomycota</taxon>
        <taxon>Saprolegniomycetes</taxon>
        <taxon>Saprolegniales</taxon>
        <taxon>Saprolegniaceae</taxon>
        <taxon>Saprolegnia</taxon>
    </lineage>
</organism>
<evidence type="ECO:0000259" key="1">
    <source>
        <dbReference type="PROSITE" id="PS50290"/>
    </source>
</evidence>
<name>T0R0P4_SAPDV</name>
<dbReference type="InParanoid" id="T0R0P4"/>
<protein>
    <submittedName>
        <fullName evidence="3">Uncharacterized protein</fullName>
    </submittedName>
</protein>
<dbReference type="InterPro" id="IPR036940">
    <property type="entry name" value="PI3/4_kinase_cat_sf"/>
</dbReference>
<dbReference type="InterPro" id="IPR011009">
    <property type="entry name" value="Kinase-like_dom_sf"/>
</dbReference>
<dbReference type="GO" id="GO:0004674">
    <property type="term" value="F:protein serine/threonine kinase activity"/>
    <property type="evidence" value="ECO:0007669"/>
    <property type="project" value="TreeGrafter"/>
</dbReference>
<dbReference type="OrthoDB" id="381190at2759"/>
<dbReference type="Pfam" id="PF00454">
    <property type="entry name" value="PI3_PI4_kinase"/>
    <property type="match status" value="1"/>
</dbReference>
<dbReference type="RefSeq" id="XP_008606200.1">
    <property type="nucleotide sequence ID" value="XM_008607978.1"/>
</dbReference>
<dbReference type="AlphaFoldDB" id="T0R0P4"/>
<dbReference type="PROSITE" id="PS51190">
    <property type="entry name" value="FATC"/>
    <property type="match status" value="1"/>
</dbReference>
<dbReference type="GO" id="GO:0005634">
    <property type="term" value="C:nucleus"/>
    <property type="evidence" value="ECO:0007669"/>
    <property type="project" value="TreeGrafter"/>
</dbReference>
<dbReference type="eggNOG" id="KOG0890">
    <property type="taxonomic scope" value="Eukaryota"/>
</dbReference>
<accession>T0R0P4</accession>
<sequence>MTFLRSTAVSSIFGYFLDVGDRHMGNILLNVKSGKCVHIDFECIFGRARHLPVPERVPFRLTRNICDALSAINDFDAFRTTCGAVLRNHRAVLRCHVDMFVRTDASLAPNVVAILQALDKRLAGATMAENADVTKSSEDIARDVESQVESLVDDAMSIDNLMRMYLGWSAPF</sequence>
<gene>
    <name evidence="3" type="ORF">SDRG_02392</name>
</gene>
<dbReference type="Proteomes" id="UP000030762">
    <property type="component" value="Unassembled WGS sequence"/>
</dbReference>
<reference evidence="3 4" key="1">
    <citation type="submission" date="2012-04" db="EMBL/GenBank/DDBJ databases">
        <title>The Genome Sequence of Saprolegnia declina VS20.</title>
        <authorList>
            <consortium name="The Broad Institute Genome Sequencing Platform"/>
            <person name="Russ C."/>
            <person name="Nusbaum C."/>
            <person name="Tyler B."/>
            <person name="van West P."/>
            <person name="Dieguez-Uribeondo J."/>
            <person name="de Bruijn I."/>
            <person name="Tripathy S."/>
            <person name="Jiang R."/>
            <person name="Young S.K."/>
            <person name="Zeng Q."/>
            <person name="Gargeya S."/>
            <person name="Fitzgerald M."/>
            <person name="Haas B."/>
            <person name="Abouelleil A."/>
            <person name="Alvarado L."/>
            <person name="Arachchi H.M."/>
            <person name="Berlin A."/>
            <person name="Chapman S.B."/>
            <person name="Goldberg J."/>
            <person name="Griggs A."/>
            <person name="Gujja S."/>
            <person name="Hansen M."/>
            <person name="Howarth C."/>
            <person name="Imamovic A."/>
            <person name="Larimer J."/>
            <person name="McCowen C."/>
            <person name="Montmayeur A."/>
            <person name="Murphy C."/>
            <person name="Neiman D."/>
            <person name="Pearson M."/>
            <person name="Priest M."/>
            <person name="Roberts A."/>
            <person name="Saif S."/>
            <person name="Shea T."/>
            <person name="Sisk P."/>
            <person name="Sykes S."/>
            <person name="Wortman J."/>
            <person name="Nusbaum C."/>
            <person name="Birren B."/>
        </authorList>
    </citation>
    <scope>NUCLEOTIDE SEQUENCE [LARGE SCALE GENOMIC DNA]</scope>
    <source>
        <strain evidence="3 4">VS20</strain>
    </source>
</reference>
<dbReference type="VEuPathDB" id="FungiDB:SDRG_02392"/>
<dbReference type="InterPro" id="IPR050517">
    <property type="entry name" value="DDR_Repair_Kinase"/>
</dbReference>
<dbReference type="SUPFAM" id="SSF56112">
    <property type="entry name" value="Protein kinase-like (PK-like)"/>
    <property type="match status" value="1"/>
</dbReference>
<dbReference type="InterPro" id="IPR000403">
    <property type="entry name" value="PI3/4_kinase_cat_dom"/>
</dbReference>
<dbReference type="PROSITE" id="PS50290">
    <property type="entry name" value="PI3_4_KINASE_3"/>
    <property type="match status" value="1"/>
</dbReference>
<dbReference type="STRING" id="1156394.T0R0P4"/>
<proteinExistence type="predicted"/>
<dbReference type="Pfam" id="PF02260">
    <property type="entry name" value="FATC"/>
    <property type="match status" value="1"/>
</dbReference>
<dbReference type="SMART" id="SM00146">
    <property type="entry name" value="PI3Kc"/>
    <property type="match status" value="1"/>
</dbReference>
<dbReference type="InterPro" id="IPR003152">
    <property type="entry name" value="FATC_dom"/>
</dbReference>